<evidence type="ECO:0000256" key="5">
    <source>
        <dbReference type="ARBA" id="ARBA00023136"/>
    </source>
</evidence>
<accession>A0A9E7I2E6</accession>
<dbReference type="Gene3D" id="1.20.1080.10">
    <property type="entry name" value="Glycerol uptake facilitator protein"/>
    <property type="match status" value="1"/>
</dbReference>
<dbReference type="GO" id="GO:0016020">
    <property type="term" value="C:membrane"/>
    <property type="evidence" value="ECO:0007669"/>
    <property type="project" value="UniProtKB-SubCell"/>
</dbReference>
<proteinExistence type="inferred from homology"/>
<name>A0A9E7I2E6_9LILI</name>
<dbReference type="PANTHER" id="PTHR13027">
    <property type="entry name" value="SAND PROTEIN-RELATED"/>
    <property type="match status" value="1"/>
</dbReference>
<evidence type="ECO:0000256" key="3">
    <source>
        <dbReference type="ARBA" id="ARBA00022692"/>
    </source>
</evidence>
<evidence type="ECO:0000256" key="8">
    <source>
        <dbReference type="SAM" id="MobiDB-lite"/>
    </source>
</evidence>
<comment type="similarity">
    <text evidence="6">Belongs to the MIP/aquaporin (TC 1.A.8) family. TIP (TC 1.A.8.10) subfamily.</text>
</comment>
<comment type="subcellular location">
    <subcellularLocation>
        <location evidence="1">Membrane</location>
        <topology evidence="1">Multi-pass membrane protein</topology>
    </subcellularLocation>
</comment>
<evidence type="ECO:0000259" key="10">
    <source>
        <dbReference type="Pfam" id="PF19036"/>
    </source>
</evidence>
<feature type="transmembrane region" description="Helical" evidence="9">
    <location>
        <begin position="696"/>
        <end position="716"/>
    </location>
</feature>
<dbReference type="PRINTS" id="PR01546">
    <property type="entry name" value="YEAST73DUF"/>
</dbReference>
<dbReference type="Proteomes" id="UP001055439">
    <property type="component" value="Chromosome 9"/>
</dbReference>
<evidence type="ECO:0000256" key="7">
    <source>
        <dbReference type="RuleBase" id="RU367048"/>
    </source>
</evidence>
<feature type="transmembrane region" description="Helical" evidence="9">
    <location>
        <begin position="763"/>
        <end position="785"/>
    </location>
</feature>
<keyword evidence="4 9" id="KW-1133">Transmembrane helix</keyword>
<keyword evidence="14" id="KW-1185">Reference proteome</keyword>
<dbReference type="PANTHER" id="PTHR13027:SF7">
    <property type="entry name" value="VACUOLAR FUSION PROTEIN MON1 HOMOLOG"/>
    <property type="match status" value="1"/>
</dbReference>
<dbReference type="InterPro" id="IPR043972">
    <property type="entry name" value="FUZ/MON1/HPS1_longin_1"/>
</dbReference>
<protein>
    <recommendedName>
        <fullName evidence="7">Vacuolar fusion protein MON1 homolog</fullName>
    </recommendedName>
</protein>
<feature type="region of interest" description="Disordered" evidence="8">
    <location>
        <begin position="1"/>
        <end position="52"/>
    </location>
</feature>
<dbReference type="CDD" id="cd00333">
    <property type="entry name" value="MIP"/>
    <property type="match status" value="1"/>
</dbReference>
<dbReference type="Pfam" id="PF19036">
    <property type="entry name" value="Fuz_longin_1"/>
    <property type="match status" value="1"/>
</dbReference>
<dbReference type="SUPFAM" id="SSF81338">
    <property type="entry name" value="Aquaporin-like"/>
    <property type="match status" value="1"/>
</dbReference>
<organism evidence="13 14">
    <name type="scientific">Musa troglodytarum</name>
    <name type="common">fe'i banana</name>
    <dbReference type="NCBI Taxonomy" id="320322"/>
    <lineage>
        <taxon>Eukaryota</taxon>
        <taxon>Viridiplantae</taxon>
        <taxon>Streptophyta</taxon>
        <taxon>Embryophyta</taxon>
        <taxon>Tracheophyta</taxon>
        <taxon>Spermatophyta</taxon>
        <taxon>Magnoliopsida</taxon>
        <taxon>Liliopsida</taxon>
        <taxon>Zingiberales</taxon>
        <taxon>Musaceae</taxon>
        <taxon>Musa</taxon>
    </lineage>
</organism>
<dbReference type="GO" id="GO:0016192">
    <property type="term" value="P:vesicle-mediated transport"/>
    <property type="evidence" value="ECO:0007669"/>
    <property type="project" value="InterPro"/>
</dbReference>
<feature type="transmembrane region" description="Helical" evidence="9">
    <location>
        <begin position="809"/>
        <end position="829"/>
    </location>
</feature>
<dbReference type="Pfam" id="PF19038">
    <property type="entry name" value="Fuz_longin_3"/>
    <property type="match status" value="1"/>
</dbReference>
<dbReference type="Pfam" id="PF19037">
    <property type="entry name" value="Fuz_longin_2"/>
    <property type="match status" value="1"/>
</dbReference>
<feature type="domain" description="FUZ/MON1/HPS1 third Longin" evidence="12">
    <location>
        <begin position="461"/>
        <end position="564"/>
    </location>
</feature>
<evidence type="ECO:0000259" key="12">
    <source>
        <dbReference type="Pfam" id="PF19038"/>
    </source>
</evidence>
<dbReference type="AlphaFoldDB" id="A0A9E7I2E6"/>
<evidence type="ECO:0000256" key="1">
    <source>
        <dbReference type="ARBA" id="ARBA00004141"/>
    </source>
</evidence>
<dbReference type="InterPro" id="IPR022357">
    <property type="entry name" value="MIP_CS"/>
</dbReference>
<keyword evidence="2" id="KW-0813">Transport</keyword>
<keyword evidence="3 9" id="KW-0812">Transmembrane</keyword>
<feature type="domain" description="FUZ/MON1/HPS1 second Longin" evidence="11">
    <location>
        <begin position="312"/>
        <end position="405"/>
    </location>
</feature>
<comment type="function">
    <text evidence="7">Plays an important role in membrane trafficking through the secretory apparatus.</text>
</comment>
<feature type="domain" description="FUZ/MON1/HPS1 first Longin" evidence="10">
    <location>
        <begin position="152"/>
        <end position="273"/>
    </location>
</feature>
<evidence type="ECO:0000259" key="11">
    <source>
        <dbReference type="Pfam" id="PF19037"/>
    </source>
</evidence>
<dbReference type="PROSITE" id="PS00221">
    <property type="entry name" value="MIP"/>
    <property type="match status" value="1"/>
</dbReference>
<feature type="transmembrane region" description="Helical" evidence="9">
    <location>
        <begin position="736"/>
        <end position="756"/>
    </location>
</feature>
<feature type="transmembrane region" description="Helical" evidence="9">
    <location>
        <begin position="648"/>
        <end position="669"/>
    </location>
</feature>
<dbReference type="Pfam" id="PF00230">
    <property type="entry name" value="MIP"/>
    <property type="match status" value="1"/>
</dbReference>
<dbReference type="InterPro" id="IPR043970">
    <property type="entry name" value="FUZ/MON1/HPS1_longin_3"/>
</dbReference>
<dbReference type="FunFam" id="1.20.1080.10:FF:000002">
    <property type="entry name" value="Probable aquaporin TIP1-1"/>
    <property type="match status" value="1"/>
</dbReference>
<dbReference type="GO" id="GO:0006623">
    <property type="term" value="P:protein targeting to vacuole"/>
    <property type="evidence" value="ECO:0007669"/>
    <property type="project" value="UniProtKB-UniRule"/>
</dbReference>
<dbReference type="InterPro" id="IPR023271">
    <property type="entry name" value="Aquaporin-like"/>
</dbReference>
<evidence type="ECO:0000256" key="6">
    <source>
        <dbReference type="ARBA" id="ARBA00038477"/>
    </source>
</evidence>
<keyword evidence="5 9" id="KW-0472">Membrane</keyword>
<dbReference type="GO" id="GO:0015267">
    <property type="term" value="F:channel activity"/>
    <property type="evidence" value="ECO:0007669"/>
    <property type="project" value="InterPro"/>
</dbReference>
<feature type="region of interest" description="Disordered" evidence="8">
    <location>
        <begin position="65"/>
        <end position="145"/>
    </location>
</feature>
<evidence type="ECO:0000313" key="14">
    <source>
        <dbReference type="Proteomes" id="UP001055439"/>
    </source>
</evidence>
<dbReference type="InterPro" id="IPR004353">
    <property type="entry name" value="Mon1"/>
</dbReference>
<dbReference type="InterPro" id="IPR043971">
    <property type="entry name" value="FUZ/MON1/HPS1_longin_2"/>
</dbReference>
<dbReference type="EMBL" id="CP097511">
    <property type="protein sequence ID" value="URE44381.1"/>
    <property type="molecule type" value="Genomic_DNA"/>
</dbReference>
<dbReference type="OrthoDB" id="272411at2759"/>
<sequence length="841" mass="90683">MDSDDSVTDPEAHRPDPYLDAEATVEQMGSLTLGEAGDAAGAERPVGNGFLPADFCAVAGEMEVVEEGSPVSGDLAGPSSLGGPGACRERSGRGDALPSPSSSGYAGERGSSGGSSEIEDADDRETMLDDWSSGKRHPDEDDGSVSWRKRKKHFFILSNSGKPIYSRYGDEHKLAGFSATLQAIISFVENSGDRLKFIRAGKHQVVFLVKVPIYLVCISCTEEPHEALKRQLELIYGQMLLILTKSVNRCFEKNPKYDMTPLLRGTDAVFSSLIHAFSWNPATFLNAYTCLPLSYSTRQAASAILQDVADSGVLFALLMCKNKVVSLVGTQKASLHPDDMLLLSNFIMSSESFRTSESFSPICLPRYNPMVFLYAYVHFLDVDTYLTLLTTSSDSFYHLKDCRIRIETVLVKSNVLSEVQRSMLDGGLRVEDLPLDSSLRSRSLTTPELSSSQTGIGGPSGLWHFMYRSIYLDQYVSSEFSSPISSSSQQKRLFRAYQKLYASMHDNGTGPHKTQFRRDEDFAPALSAVCALGRPFEWLVLWFPVLLCWITQDFELYAAFDPLAVALLILLCWITQDFELYAAFDPLADKKNMPIGSIAIGVPGEASHPDTIKASLAEFISTLIFVFAGEGSGMAFNKLTNDGSTTPAGLVAASLAHAFALFVAVSVGANISGGHVNPAVTFGAFLGGNISLIRGILYWIAQLLGSVVACLLLKLATGGLETSAFSLSSDVSVWNAVVFEIVMTFGLVYTVYATAVDPRKGDLGVIAPIAIGFVVGANILAGGAFDGASMNPAVSFGPAVVSWTWDNHWVGPLIGAAIAALVYGGVFIGQATHEQLPTSDY</sequence>
<reference evidence="13" key="1">
    <citation type="submission" date="2022-05" db="EMBL/GenBank/DDBJ databases">
        <title>The Musa troglodytarum L. genome provides insights into the mechanism of non-climacteric behaviour and enrichment of carotenoids.</title>
        <authorList>
            <person name="Wang J."/>
        </authorList>
    </citation>
    <scope>NUCLEOTIDE SEQUENCE</scope>
    <source>
        <tissue evidence="13">Leaf</tissue>
    </source>
</reference>
<gene>
    <name evidence="13" type="ORF">MUK42_14718</name>
</gene>
<evidence type="ECO:0000313" key="13">
    <source>
        <dbReference type="EMBL" id="URE44381.1"/>
    </source>
</evidence>
<evidence type="ECO:0000256" key="2">
    <source>
        <dbReference type="ARBA" id="ARBA00022448"/>
    </source>
</evidence>
<evidence type="ECO:0000256" key="4">
    <source>
        <dbReference type="ARBA" id="ARBA00022989"/>
    </source>
</evidence>
<feature type="compositionally biased region" description="Basic and acidic residues" evidence="8">
    <location>
        <begin position="124"/>
        <end position="139"/>
    </location>
</feature>
<evidence type="ECO:0000256" key="9">
    <source>
        <dbReference type="SAM" id="Phobius"/>
    </source>
</evidence>
<comment type="similarity">
    <text evidence="7">Belongs to the MON1/SAND family.</text>
</comment>
<dbReference type="InterPro" id="IPR000425">
    <property type="entry name" value="MIP"/>
</dbReference>